<dbReference type="EMBL" id="JBBBZM010000114">
    <property type="protein sequence ID" value="KAL0633775.1"/>
    <property type="molecule type" value="Genomic_DNA"/>
</dbReference>
<sequence>MKFTLALFIASTAIISAAPVPRGNIERRAIDLGTCADASVTFAVGLDGRKEASFGPTDPKSFSHGSALNIGVITGFICQQLDSKCKAPAASVTACKKGATAAAALTGQAAADAFNAAVAGGAAAPAGNGVNGVAGAGAAGNQAAPGNQAAAGAATGAAATGNTVGKLGLDFGKCTDPTIKFGGGFDGRPATEFTFLPTNSDGLFGGQQSALNPNIITNFVCNNLVNRCSAGQDALDACAKAKASVAALNVRDATVVTLFNSALGF</sequence>
<dbReference type="Proteomes" id="UP001447188">
    <property type="component" value="Unassembled WGS sequence"/>
</dbReference>
<keyword evidence="1" id="KW-0732">Signal</keyword>
<evidence type="ECO:0000256" key="1">
    <source>
        <dbReference type="SAM" id="SignalP"/>
    </source>
</evidence>
<protein>
    <submittedName>
        <fullName evidence="2">Uncharacterized protein</fullName>
    </submittedName>
</protein>
<reference evidence="2 3" key="1">
    <citation type="submission" date="2024-02" db="EMBL/GenBank/DDBJ databases">
        <title>Discinaceae phylogenomics.</title>
        <authorList>
            <person name="Dirks A.C."/>
            <person name="James T.Y."/>
        </authorList>
    </citation>
    <scope>NUCLEOTIDE SEQUENCE [LARGE SCALE GENOMIC DNA]</scope>
    <source>
        <strain evidence="2 3">ACD0624</strain>
    </source>
</reference>
<name>A0ABR3GDC1_9PEZI</name>
<gene>
    <name evidence="2" type="ORF">Q9L58_007314</name>
</gene>
<feature type="chain" id="PRO_5046973801" evidence="1">
    <location>
        <begin position="18"/>
        <end position="265"/>
    </location>
</feature>
<proteinExistence type="predicted"/>
<evidence type="ECO:0000313" key="3">
    <source>
        <dbReference type="Proteomes" id="UP001447188"/>
    </source>
</evidence>
<feature type="signal peptide" evidence="1">
    <location>
        <begin position="1"/>
        <end position="17"/>
    </location>
</feature>
<accession>A0ABR3GDC1</accession>
<evidence type="ECO:0000313" key="2">
    <source>
        <dbReference type="EMBL" id="KAL0633775.1"/>
    </source>
</evidence>
<keyword evidence="3" id="KW-1185">Reference proteome</keyword>
<comment type="caution">
    <text evidence="2">The sequence shown here is derived from an EMBL/GenBank/DDBJ whole genome shotgun (WGS) entry which is preliminary data.</text>
</comment>
<organism evidence="2 3">
    <name type="scientific">Discina gigas</name>
    <dbReference type="NCBI Taxonomy" id="1032678"/>
    <lineage>
        <taxon>Eukaryota</taxon>
        <taxon>Fungi</taxon>
        <taxon>Dikarya</taxon>
        <taxon>Ascomycota</taxon>
        <taxon>Pezizomycotina</taxon>
        <taxon>Pezizomycetes</taxon>
        <taxon>Pezizales</taxon>
        <taxon>Discinaceae</taxon>
        <taxon>Discina</taxon>
    </lineage>
</organism>